<dbReference type="EnsemblMetazoa" id="GAUT022707-RA">
    <property type="protein sequence ID" value="GAUT022707-PA"/>
    <property type="gene ID" value="GAUT022707"/>
</dbReference>
<dbReference type="Proteomes" id="UP000078200">
    <property type="component" value="Unassembled WGS sequence"/>
</dbReference>
<proteinExistence type="predicted"/>
<evidence type="ECO:0000313" key="2">
    <source>
        <dbReference type="EnsemblMetazoa" id="GAUT022707-PA"/>
    </source>
</evidence>
<reference evidence="2" key="1">
    <citation type="submission" date="2020-05" db="UniProtKB">
        <authorList>
            <consortium name="EnsemblMetazoa"/>
        </authorList>
    </citation>
    <scope>IDENTIFICATION</scope>
    <source>
        <strain evidence="2">TTRI</strain>
    </source>
</reference>
<sequence>MIAGIVIFVFDSLYVWLVIARDNGYHKLAYRRILRNCLVSQNVDTMLDRCTIEMALGASQRFPWDTDEFPQRDDMSNRANLNKSSPATRAYQEPTPGPRQPHRKGVQKTG</sequence>
<dbReference type="VEuPathDB" id="VectorBase:GAUT022707"/>
<protein>
    <submittedName>
        <fullName evidence="2">Uncharacterized protein</fullName>
    </submittedName>
</protein>
<accession>A0A1A9V1E4</accession>
<dbReference type="AlphaFoldDB" id="A0A1A9V1E4"/>
<keyword evidence="3" id="KW-1185">Reference proteome</keyword>
<dbReference type="STRING" id="7395.A0A1A9V1E4"/>
<evidence type="ECO:0000256" key="1">
    <source>
        <dbReference type="SAM" id="MobiDB-lite"/>
    </source>
</evidence>
<feature type="compositionally biased region" description="Polar residues" evidence="1">
    <location>
        <begin position="77"/>
        <end position="87"/>
    </location>
</feature>
<organism evidence="2 3">
    <name type="scientific">Glossina austeni</name>
    <name type="common">Savannah tsetse fly</name>
    <dbReference type="NCBI Taxonomy" id="7395"/>
    <lineage>
        <taxon>Eukaryota</taxon>
        <taxon>Metazoa</taxon>
        <taxon>Ecdysozoa</taxon>
        <taxon>Arthropoda</taxon>
        <taxon>Hexapoda</taxon>
        <taxon>Insecta</taxon>
        <taxon>Pterygota</taxon>
        <taxon>Neoptera</taxon>
        <taxon>Endopterygota</taxon>
        <taxon>Diptera</taxon>
        <taxon>Brachycera</taxon>
        <taxon>Muscomorpha</taxon>
        <taxon>Hippoboscoidea</taxon>
        <taxon>Glossinidae</taxon>
        <taxon>Glossina</taxon>
    </lineage>
</organism>
<evidence type="ECO:0000313" key="3">
    <source>
        <dbReference type="Proteomes" id="UP000078200"/>
    </source>
</evidence>
<feature type="compositionally biased region" description="Basic residues" evidence="1">
    <location>
        <begin position="100"/>
        <end position="110"/>
    </location>
</feature>
<name>A0A1A9V1E4_GLOAU</name>
<feature type="region of interest" description="Disordered" evidence="1">
    <location>
        <begin position="65"/>
        <end position="110"/>
    </location>
</feature>